<evidence type="ECO:0000256" key="1">
    <source>
        <dbReference type="ARBA" id="ARBA00004141"/>
    </source>
</evidence>
<feature type="transmembrane region" description="Helical" evidence="5">
    <location>
        <begin position="97"/>
        <end position="119"/>
    </location>
</feature>
<dbReference type="GO" id="GO:0098839">
    <property type="term" value="C:postsynaptic density membrane"/>
    <property type="evidence" value="ECO:0007669"/>
    <property type="project" value="TreeGrafter"/>
</dbReference>
<dbReference type="Gene3D" id="1.20.140.150">
    <property type="match status" value="1"/>
</dbReference>
<dbReference type="EMBL" id="AMQN01022531">
    <property type="status" value="NOT_ANNOTATED_CDS"/>
    <property type="molecule type" value="Genomic_DNA"/>
</dbReference>
<evidence type="ECO:0000256" key="2">
    <source>
        <dbReference type="ARBA" id="ARBA00022692"/>
    </source>
</evidence>
<dbReference type="EMBL" id="AMQN01022533">
    <property type="status" value="NOT_ANNOTATED_CDS"/>
    <property type="molecule type" value="Genomic_DNA"/>
</dbReference>
<organism evidence="6">
    <name type="scientific">Capitella teleta</name>
    <name type="common">Polychaete worm</name>
    <dbReference type="NCBI Taxonomy" id="283909"/>
    <lineage>
        <taxon>Eukaryota</taxon>
        <taxon>Metazoa</taxon>
        <taxon>Spiralia</taxon>
        <taxon>Lophotrochozoa</taxon>
        <taxon>Annelida</taxon>
        <taxon>Polychaeta</taxon>
        <taxon>Sedentaria</taxon>
        <taxon>Scolecida</taxon>
        <taxon>Capitellidae</taxon>
        <taxon>Capitella</taxon>
    </lineage>
</organism>
<dbReference type="STRING" id="283909.R7UL30"/>
<dbReference type="AlphaFoldDB" id="R7UL30"/>
<evidence type="ECO:0000313" key="6">
    <source>
        <dbReference type="EMBL" id="ELU06940.1"/>
    </source>
</evidence>
<dbReference type="InterPro" id="IPR004031">
    <property type="entry name" value="PMP22/EMP/MP20/Claudin"/>
</dbReference>
<dbReference type="Proteomes" id="UP000014760">
    <property type="component" value="Unassembled WGS sequence"/>
</dbReference>
<name>R7UL30_CAPTE</name>
<dbReference type="Pfam" id="PF13903">
    <property type="entry name" value="Claudin_2"/>
    <property type="match status" value="1"/>
</dbReference>
<dbReference type="GO" id="GO:0032281">
    <property type="term" value="C:AMPA glutamate receptor complex"/>
    <property type="evidence" value="ECO:0007669"/>
    <property type="project" value="TreeGrafter"/>
</dbReference>
<comment type="subcellular location">
    <subcellularLocation>
        <location evidence="1">Membrane</location>
        <topology evidence="1">Multi-pass membrane protein</topology>
    </subcellularLocation>
</comment>
<keyword evidence="4 5" id="KW-0472">Membrane</keyword>
<evidence type="ECO:0000313" key="8">
    <source>
        <dbReference type="Proteomes" id="UP000014760"/>
    </source>
</evidence>
<dbReference type="HOGENOM" id="CLU_1107978_0_0_1"/>
<dbReference type="GO" id="GO:0099590">
    <property type="term" value="P:neurotransmitter receptor internalization"/>
    <property type="evidence" value="ECO:0007669"/>
    <property type="project" value="TreeGrafter"/>
</dbReference>
<feature type="transmembrane region" description="Helical" evidence="5">
    <location>
        <begin position="63"/>
        <end position="85"/>
    </location>
</feature>
<dbReference type="PANTHER" id="PTHR12107:SF0">
    <property type="entry name" value="STARGAZIN (MAMMALIAN CALCIUM CHANNEL) HOMOLOG"/>
    <property type="match status" value="1"/>
</dbReference>
<gene>
    <name evidence="6" type="ORF">CAPTEDRAFT_200774</name>
</gene>
<feature type="transmembrane region" description="Helical" evidence="5">
    <location>
        <begin position="149"/>
        <end position="173"/>
    </location>
</feature>
<evidence type="ECO:0000313" key="7">
    <source>
        <dbReference type="EnsemblMetazoa" id="CapteP200774"/>
    </source>
</evidence>
<dbReference type="GO" id="GO:0098970">
    <property type="term" value="P:postsynaptic neurotransmitter receptor diffusion trapping"/>
    <property type="evidence" value="ECO:0007669"/>
    <property type="project" value="TreeGrafter"/>
</dbReference>
<dbReference type="GO" id="GO:0051968">
    <property type="term" value="P:positive regulation of synaptic transmission, glutamatergic"/>
    <property type="evidence" value="ECO:0007669"/>
    <property type="project" value="TreeGrafter"/>
</dbReference>
<keyword evidence="3 5" id="KW-1133">Transmembrane helix</keyword>
<dbReference type="GO" id="GO:0019226">
    <property type="term" value="P:transmission of nerve impulse"/>
    <property type="evidence" value="ECO:0007669"/>
    <property type="project" value="TreeGrafter"/>
</dbReference>
<proteinExistence type="predicted"/>
<evidence type="ECO:0000256" key="4">
    <source>
        <dbReference type="ARBA" id="ARBA00023136"/>
    </source>
</evidence>
<dbReference type="InterPro" id="IPR051072">
    <property type="entry name" value="CACNG_subunit"/>
</dbReference>
<keyword evidence="8" id="KW-1185">Reference proteome</keyword>
<protein>
    <submittedName>
        <fullName evidence="6 7">Uncharacterized protein</fullName>
    </submittedName>
</protein>
<dbReference type="GO" id="GO:0016247">
    <property type="term" value="F:channel regulator activity"/>
    <property type="evidence" value="ECO:0007669"/>
    <property type="project" value="TreeGrafter"/>
</dbReference>
<keyword evidence="2 5" id="KW-0812">Transmembrane</keyword>
<reference evidence="7" key="3">
    <citation type="submission" date="2015-06" db="UniProtKB">
        <authorList>
            <consortium name="EnsemblMetazoa"/>
        </authorList>
    </citation>
    <scope>IDENTIFICATION</scope>
</reference>
<dbReference type="EMBL" id="KB300268">
    <property type="protein sequence ID" value="ELU06940.1"/>
    <property type="molecule type" value="Genomic_DNA"/>
</dbReference>
<dbReference type="EMBL" id="AMQN01022532">
    <property type="status" value="NOT_ANNOTATED_CDS"/>
    <property type="molecule type" value="Genomic_DNA"/>
</dbReference>
<sequence length="251" mass="27724">MLENRVAVQVHMIMTQKIITIDGKNTHARGDKAESFVLICYHSNWSPWGILGSYDVICSATSGAIRCATPVIMISLFVMICALGCSTAGNHKNDVKTFVGAVLYVLAALCLAAGVIVYITKVNDEISYNKKPSNGEEDDGAGLRYHYGWAFYFAVASIVTSTVAAVTNTLLYLRRRDTSLKDMMMIKPGLEKQVSIASVSSLSTDYVTLPRSIKRLDSLTLIDQWSMVVIDTCLLDTLHLLRTIYPERSRL</sequence>
<reference evidence="8" key="1">
    <citation type="submission" date="2012-12" db="EMBL/GenBank/DDBJ databases">
        <authorList>
            <person name="Hellsten U."/>
            <person name="Grimwood J."/>
            <person name="Chapman J.A."/>
            <person name="Shapiro H."/>
            <person name="Aerts A."/>
            <person name="Otillar R.P."/>
            <person name="Terry A.Y."/>
            <person name="Boore J.L."/>
            <person name="Simakov O."/>
            <person name="Marletaz F."/>
            <person name="Cho S.-J."/>
            <person name="Edsinger-Gonzales E."/>
            <person name="Havlak P."/>
            <person name="Kuo D.-H."/>
            <person name="Larsson T."/>
            <person name="Lv J."/>
            <person name="Arendt D."/>
            <person name="Savage R."/>
            <person name="Osoegawa K."/>
            <person name="de Jong P."/>
            <person name="Lindberg D.R."/>
            <person name="Seaver E.C."/>
            <person name="Weisblat D.A."/>
            <person name="Putnam N.H."/>
            <person name="Grigoriev I.V."/>
            <person name="Rokhsar D.S."/>
        </authorList>
    </citation>
    <scope>NUCLEOTIDE SEQUENCE</scope>
    <source>
        <strain evidence="8">I ESC-2004</strain>
    </source>
</reference>
<dbReference type="GO" id="GO:0005245">
    <property type="term" value="F:voltage-gated calcium channel activity"/>
    <property type="evidence" value="ECO:0007669"/>
    <property type="project" value="TreeGrafter"/>
</dbReference>
<dbReference type="GO" id="GO:0098943">
    <property type="term" value="P:neurotransmitter receptor transport, postsynaptic endosome to lysosome"/>
    <property type="evidence" value="ECO:0007669"/>
    <property type="project" value="TreeGrafter"/>
</dbReference>
<dbReference type="EnsemblMetazoa" id="CapteT200774">
    <property type="protein sequence ID" value="CapteP200774"/>
    <property type="gene ID" value="CapteG200774"/>
</dbReference>
<evidence type="ECO:0000256" key="3">
    <source>
        <dbReference type="ARBA" id="ARBA00022989"/>
    </source>
</evidence>
<dbReference type="OrthoDB" id="5917530at2759"/>
<dbReference type="PANTHER" id="PTHR12107">
    <property type="entry name" value="VOLTAGE-DEPENDENT CALCIUM CHANNEL GAMMA SUBUNIT"/>
    <property type="match status" value="1"/>
</dbReference>
<reference evidence="6 8" key="2">
    <citation type="journal article" date="2013" name="Nature">
        <title>Insights into bilaterian evolution from three spiralian genomes.</title>
        <authorList>
            <person name="Simakov O."/>
            <person name="Marletaz F."/>
            <person name="Cho S.J."/>
            <person name="Edsinger-Gonzales E."/>
            <person name="Havlak P."/>
            <person name="Hellsten U."/>
            <person name="Kuo D.H."/>
            <person name="Larsson T."/>
            <person name="Lv J."/>
            <person name="Arendt D."/>
            <person name="Savage R."/>
            <person name="Osoegawa K."/>
            <person name="de Jong P."/>
            <person name="Grimwood J."/>
            <person name="Chapman J.A."/>
            <person name="Shapiro H."/>
            <person name="Aerts A."/>
            <person name="Otillar R.P."/>
            <person name="Terry A.Y."/>
            <person name="Boore J.L."/>
            <person name="Grigoriev I.V."/>
            <person name="Lindberg D.R."/>
            <person name="Seaver E.C."/>
            <person name="Weisblat D.A."/>
            <person name="Putnam N.H."/>
            <person name="Rokhsar D.S."/>
        </authorList>
    </citation>
    <scope>NUCLEOTIDE SEQUENCE</scope>
    <source>
        <strain evidence="6 8">I ESC-2004</strain>
    </source>
</reference>
<accession>R7UL30</accession>
<evidence type="ECO:0000256" key="5">
    <source>
        <dbReference type="SAM" id="Phobius"/>
    </source>
</evidence>